<reference evidence="2" key="1">
    <citation type="submission" date="2022-10" db="EMBL/GenBank/DDBJ databases">
        <title>Two novel species of Flavobacterium.</title>
        <authorList>
            <person name="Liu Q."/>
            <person name="Xin Y.-H."/>
        </authorList>
    </citation>
    <scope>NUCLEOTIDE SEQUENCE</scope>
    <source>
        <strain evidence="2">LS1R47</strain>
    </source>
</reference>
<evidence type="ECO:0000313" key="3">
    <source>
        <dbReference type="Proteomes" id="UP001151133"/>
    </source>
</evidence>
<name>A0A9X3CA53_9FLAO</name>
<comment type="caution">
    <text evidence="2">The sequence shown here is derived from an EMBL/GenBank/DDBJ whole genome shotgun (WGS) entry which is preliminary data.</text>
</comment>
<evidence type="ECO:0000313" key="2">
    <source>
        <dbReference type="EMBL" id="MCV9934424.1"/>
    </source>
</evidence>
<dbReference type="SUPFAM" id="SSF55961">
    <property type="entry name" value="Bet v1-like"/>
    <property type="match status" value="1"/>
</dbReference>
<dbReference type="EMBL" id="JAOZEV010000023">
    <property type="protein sequence ID" value="MCV9934424.1"/>
    <property type="molecule type" value="Genomic_DNA"/>
</dbReference>
<dbReference type="AlphaFoldDB" id="A0A9X3CA53"/>
<keyword evidence="3" id="KW-1185">Reference proteome</keyword>
<proteinExistence type="predicted"/>
<organism evidence="2 3">
    <name type="scientific">Flavobacterium frigoritolerans</name>
    <dbReference type="NCBI Taxonomy" id="2987686"/>
    <lineage>
        <taxon>Bacteria</taxon>
        <taxon>Pseudomonadati</taxon>
        <taxon>Bacteroidota</taxon>
        <taxon>Flavobacteriia</taxon>
        <taxon>Flavobacteriales</taxon>
        <taxon>Flavobacteriaceae</taxon>
        <taxon>Flavobacterium</taxon>
    </lineage>
</organism>
<keyword evidence="1" id="KW-1133">Transmembrane helix</keyword>
<protein>
    <submittedName>
        <fullName evidence="2">SRPBCC family protein</fullName>
    </submittedName>
</protein>
<accession>A0A9X3CA53</accession>
<dbReference type="Gene3D" id="3.30.530.20">
    <property type="match status" value="1"/>
</dbReference>
<dbReference type="CDD" id="cd07818">
    <property type="entry name" value="SRPBCC_1"/>
    <property type="match status" value="1"/>
</dbReference>
<dbReference type="RefSeq" id="WP_264288601.1">
    <property type="nucleotide sequence ID" value="NZ_JAOZEV010000023.1"/>
</dbReference>
<sequence>MNVIKKIILGILSIVMLGLIVALFLPNEYHVEREVTINKPKDSVFNYIKYLKNQHNFSVWSRLDPAMRKTFSGTDGTVGAIAGWDSNDKNVGKGEQEIKKIVPGERLEYELRFEAPMQSTDTAYMTTEEITPTQTKVKWGFDGRSPYPMNLMLAFMNIDQMLGEQLETGLQNLKVIQEGQQ</sequence>
<evidence type="ECO:0000256" key="1">
    <source>
        <dbReference type="SAM" id="Phobius"/>
    </source>
</evidence>
<gene>
    <name evidence="2" type="ORF">OIU80_19260</name>
</gene>
<dbReference type="Proteomes" id="UP001151133">
    <property type="component" value="Unassembled WGS sequence"/>
</dbReference>
<keyword evidence="1" id="KW-0472">Membrane</keyword>
<dbReference type="InterPro" id="IPR023393">
    <property type="entry name" value="START-like_dom_sf"/>
</dbReference>
<feature type="transmembrane region" description="Helical" evidence="1">
    <location>
        <begin position="7"/>
        <end position="25"/>
    </location>
</feature>
<keyword evidence="1" id="KW-0812">Transmembrane</keyword>